<dbReference type="RefSeq" id="WP_084017067.1">
    <property type="nucleotide sequence ID" value="NZ_FWXS01000004.1"/>
</dbReference>
<dbReference type="EMBL" id="FWXS01000004">
    <property type="protein sequence ID" value="SMC59809.1"/>
    <property type="molecule type" value="Genomic_DNA"/>
</dbReference>
<gene>
    <name evidence="2" type="ORF">SAMN06296427_104147</name>
</gene>
<dbReference type="OrthoDB" id="9807923at2"/>
<protein>
    <submittedName>
        <fullName evidence="2">Polyketide cyclase / dehydrase and lipid transport</fullName>
    </submittedName>
</protein>
<dbReference type="AlphaFoldDB" id="A0A1W2AGH0"/>
<organism evidence="2 3">
    <name type="scientific">Moheibacter sediminis</name>
    <dbReference type="NCBI Taxonomy" id="1434700"/>
    <lineage>
        <taxon>Bacteria</taxon>
        <taxon>Pseudomonadati</taxon>
        <taxon>Bacteroidota</taxon>
        <taxon>Flavobacteriia</taxon>
        <taxon>Flavobacteriales</taxon>
        <taxon>Weeksellaceae</taxon>
        <taxon>Moheibacter</taxon>
    </lineage>
</organism>
<dbReference type="Proteomes" id="UP000192393">
    <property type="component" value="Unassembled WGS sequence"/>
</dbReference>
<dbReference type="SUPFAM" id="SSF55961">
    <property type="entry name" value="Bet v1-like"/>
    <property type="match status" value="1"/>
</dbReference>
<dbReference type="CDD" id="cd07818">
    <property type="entry name" value="SRPBCC_1"/>
    <property type="match status" value="1"/>
</dbReference>
<evidence type="ECO:0000256" key="1">
    <source>
        <dbReference type="SAM" id="Phobius"/>
    </source>
</evidence>
<keyword evidence="1" id="KW-1133">Transmembrane helix</keyword>
<sequence length="173" mass="19710">MKILKGILIFIVALVAIVLIGAAFAPKEFSGKSEIVINKPQQEVYNHIKFLKNQEKYGTWHQMDPEMKTSYEGTDGTVGFTYKWSSENWMVGKGKQVITDLDGSNMKSDLFFDETMGPAKSVMSTEAQGADKTLIKWEVKGTSPYPWNFMNLFFNMDKDFEEGLQNLKNQLEE</sequence>
<keyword evidence="1" id="KW-0472">Membrane</keyword>
<evidence type="ECO:0000313" key="3">
    <source>
        <dbReference type="Proteomes" id="UP000192393"/>
    </source>
</evidence>
<feature type="transmembrane region" description="Helical" evidence="1">
    <location>
        <begin position="6"/>
        <end position="25"/>
    </location>
</feature>
<keyword evidence="1" id="KW-0812">Transmembrane</keyword>
<name>A0A1W2AGH0_9FLAO</name>
<proteinExistence type="predicted"/>
<keyword evidence="3" id="KW-1185">Reference proteome</keyword>
<dbReference type="STRING" id="1434700.SAMN06296427_104147"/>
<evidence type="ECO:0000313" key="2">
    <source>
        <dbReference type="EMBL" id="SMC59809.1"/>
    </source>
</evidence>
<reference evidence="2 3" key="1">
    <citation type="submission" date="2017-04" db="EMBL/GenBank/DDBJ databases">
        <authorList>
            <person name="Afonso C.L."/>
            <person name="Miller P.J."/>
            <person name="Scott M.A."/>
            <person name="Spackman E."/>
            <person name="Goraichik I."/>
            <person name="Dimitrov K.M."/>
            <person name="Suarez D.L."/>
            <person name="Swayne D.E."/>
        </authorList>
    </citation>
    <scope>NUCLEOTIDE SEQUENCE [LARGE SCALE GENOMIC DNA]</scope>
    <source>
        <strain evidence="2 3">CGMCC 1.12708</strain>
    </source>
</reference>
<accession>A0A1W2AGH0</accession>